<dbReference type="Proteomes" id="UP001498398">
    <property type="component" value="Unassembled WGS sequence"/>
</dbReference>
<name>A0ABR1JZ45_9AGAR</name>
<organism evidence="1 2">
    <name type="scientific">Marasmiellus scandens</name>
    <dbReference type="NCBI Taxonomy" id="2682957"/>
    <lineage>
        <taxon>Eukaryota</taxon>
        <taxon>Fungi</taxon>
        <taxon>Dikarya</taxon>
        <taxon>Basidiomycota</taxon>
        <taxon>Agaricomycotina</taxon>
        <taxon>Agaricomycetes</taxon>
        <taxon>Agaricomycetidae</taxon>
        <taxon>Agaricales</taxon>
        <taxon>Marasmiineae</taxon>
        <taxon>Omphalotaceae</taxon>
        <taxon>Marasmiellus</taxon>
    </lineage>
</organism>
<keyword evidence="2" id="KW-1185">Reference proteome</keyword>
<accession>A0ABR1JZ45</accession>
<sequence>MQSNTSNTLVNHSCTACTNHHAIKGWGSLNEDNCTMAWILKDCPDVTSYQPTSKSQELIVYKPSPFNDLIPGPTSGTVSQLASEYPTASNISLNYQAPLDSVTGALLGYNRSNLVDTLHLAFPNPYICALITHAFRESILLHSLTDDQLIVVNNDKGPARVFFSPQITDQIWADLHRMGQMVLSSTVIDNPSSPIPLSYSCDFNNFEWIHSNFSHLLLHITFTRSDNLLRYIYGNTCQTMHKVYTIIQFVAQRYTLWIIDQVRHSISRGYLSISNWGSYFGLTHDETLT</sequence>
<gene>
    <name evidence="1" type="ORF">VKT23_003050</name>
</gene>
<dbReference type="EMBL" id="JBANRG010000003">
    <property type="protein sequence ID" value="KAK7468545.1"/>
    <property type="molecule type" value="Genomic_DNA"/>
</dbReference>
<evidence type="ECO:0000313" key="1">
    <source>
        <dbReference type="EMBL" id="KAK7468545.1"/>
    </source>
</evidence>
<proteinExistence type="predicted"/>
<reference evidence="1 2" key="1">
    <citation type="submission" date="2024-01" db="EMBL/GenBank/DDBJ databases">
        <title>A draft genome for the cacao thread blight pathogen Marasmiellus scandens.</title>
        <authorList>
            <person name="Baruah I.K."/>
            <person name="Leung J."/>
            <person name="Bukari Y."/>
            <person name="Amoako-Attah I."/>
            <person name="Meinhardt L.W."/>
            <person name="Bailey B.A."/>
            <person name="Cohen S.P."/>
        </authorList>
    </citation>
    <scope>NUCLEOTIDE SEQUENCE [LARGE SCALE GENOMIC DNA]</scope>
    <source>
        <strain evidence="1 2">GH-19</strain>
    </source>
</reference>
<comment type="caution">
    <text evidence="1">The sequence shown here is derived from an EMBL/GenBank/DDBJ whole genome shotgun (WGS) entry which is preliminary data.</text>
</comment>
<protein>
    <submittedName>
        <fullName evidence="1">Uncharacterized protein</fullName>
    </submittedName>
</protein>
<evidence type="ECO:0000313" key="2">
    <source>
        <dbReference type="Proteomes" id="UP001498398"/>
    </source>
</evidence>